<organism evidence="1 2">
    <name type="scientific">Flavobacterium ammoniigenes</name>
    <dbReference type="NCBI Taxonomy" id="1751095"/>
    <lineage>
        <taxon>Bacteria</taxon>
        <taxon>Pseudomonadati</taxon>
        <taxon>Bacteroidota</taxon>
        <taxon>Flavobacteriia</taxon>
        <taxon>Flavobacteriales</taxon>
        <taxon>Flavobacteriaceae</taxon>
        <taxon>Flavobacterium</taxon>
    </lineage>
</organism>
<proteinExistence type="predicted"/>
<dbReference type="Proteomes" id="UP001319867">
    <property type="component" value="Chromosome"/>
</dbReference>
<name>A0ABN6KXS0_9FLAO</name>
<sequence length="62" mass="7353">MHGTYDMFTYSMKYLFCGVYDYSLIFHKASVKGINDLRQFIVIILMVFLKKLPMINEYINSS</sequence>
<reference evidence="1 2" key="2">
    <citation type="journal article" date="2022" name="Microorganisms">
        <title>Complete Genome Sequences of Two Flavobacterium ammonificans Strains and a Flavobacterium ammoniigenes Strain of Ammonifying Bacterioplankton Isolated from Surface River Water.</title>
        <authorList>
            <person name="Suda W."/>
            <person name="Ogata Y."/>
            <person name="Shindo C."/>
            <person name="Watanabe K."/>
        </authorList>
    </citation>
    <scope>NUCLEOTIDE SEQUENCE [LARGE SCALE GENOMIC DNA]</scope>
    <source>
        <strain evidence="1 2">GENT5</strain>
    </source>
</reference>
<evidence type="ECO:0000313" key="1">
    <source>
        <dbReference type="EMBL" id="BDB54090.1"/>
    </source>
</evidence>
<protein>
    <submittedName>
        <fullName evidence="1">Uncharacterized protein</fullName>
    </submittedName>
</protein>
<gene>
    <name evidence="1" type="ORF">GENT5_03950</name>
</gene>
<accession>A0ABN6KXS0</accession>
<evidence type="ECO:0000313" key="2">
    <source>
        <dbReference type="Proteomes" id="UP001319867"/>
    </source>
</evidence>
<dbReference type="EMBL" id="AP025184">
    <property type="protein sequence ID" value="BDB54090.1"/>
    <property type="molecule type" value="Genomic_DNA"/>
</dbReference>
<keyword evidence="2" id="KW-1185">Reference proteome</keyword>
<reference evidence="1 2" key="1">
    <citation type="journal article" date="2022" name="Int. J. Syst. Evol. Microbiol.">
        <title>Flavobacterium ammonificans sp. nov. and Flavobacterium ammoniigenes sp. nov., ammonifying bacteria isolated from surface river water.</title>
        <authorList>
            <person name="Watanabe K."/>
            <person name="Kitamura T."/>
            <person name="Ogata Y."/>
            <person name="Shindo C."/>
            <person name="Suda W."/>
        </authorList>
    </citation>
    <scope>NUCLEOTIDE SEQUENCE [LARGE SCALE GENOMIC DNA]</scope>
    <source>
        <strain evidence="1 2">GENT5</strain>
    </source>
</reference>